<dbReference type="RefSeq" id="WP_096485419.1">
    <property type="nucleotide sequence ID" value="NZ_AP014809.1"/>
</dbReference>
<feature type="domain" description="Histidine-specific methyltransferase SAM-dependent" evidence="3">
    <location>
        <begin position="20"/>
        <end position="317"/>
    </location>
</feature>
<dbReference type="PANTHER" id="PTHR43397:SF1">
    <property type="entry name" value="ERGOTHIONEINE BIOSYNTHESIS PROTEIN 1"/>
    <property type="match status" value="1"/>
</dbReference>
<organism evidence="4 5">
    <name type="scientific">Methylorubrum populi</name>
    <dbReference type="NCBI Taxonomy" id="223967"/>
    <lineage>
        <taxon>Bacteria</taxon>
        <taxon>Pseudomonadati</taxon>
        <taxon>Pseudomonadota</taxon>
        <taxon>Alphaproteobacteria</taxon>
        <taxon>Hyphomicrobiales</taxon>
        <taxon>Methylobacteriaceae</taxon>
        <taxon>Methylorubrum</taxon>
    </lineage>
</organism>
<dbReference type="PANTHER" id="PTHR43397">
    <property type="entry name" value="ERGOTHIONEINE BIOSYNTHESIS PROTEIN 1"/>
    <property type="match status" value="1"/>
</dbReference>
<keyword evidence="2 4" id="KW-0808">Transferase</keyword>
<gene>
    <name evidence="4" type="ORF">MPPM_2619</name>
</gene>
<evidence type="ECO:0000256" key="2">
    <source>
        <dbReference type="ARBA" id="ARBA00022679"/>
    </source>
</evidence>
<dbReference type="SUPFAM" id="SSF53335">
    <property type="entry name" value="S-adenosyl-L-methionine-dependent methyltransferases"/>
    <property type="match status" value="1"/>
</dbReference>
<dbReference type="Gene3D" id="3.40.50.150">
    <property type="entry name" value="Vaccinia Virus protein VP39"/>
    <property type="match status" value="1"/>
</dbReference>
<evidence type="ECO:0000313" key="5">
    <source>
        <dbReference type="Proteomes" id="UP000218288"/>
    </source>
</evidence>
<dbReference type="InterPro" id="IPR035094">
    <property type="entry name" value="EgtD"/>
</dbReference>
<dbReference type="Pfam" id="PF10017">
    <property type="entry name" value="Methyltransf_33"/>
    <property type="match status" value="1"/>
</dbReference>
<dbReference type="GO" id="GO:0032259">
    <property type="term" value="P:methylation"/>
    <property type="evidence" value="ECO:0007669"/>
    <property type="project" value="UniProtKB-KW"/>
</dbReference>
<dbReference type="InterPro" id="IPR051128">
    <property type="entry name" value="EgtD_Methyltrsf_superfamily"/>
</dbReference>
<reference evidence="4 5" key="1">
    <citation type="journal article" date="2016" name="Genome Announc.">
        <title>Complete Genome Sequence of Methylobacterium populi P-1M, Isolated from Pink-Pigmented Household Biofilm.</title>
        <authorList>
            <person name="Morohoshi T."/>
            <person name="Ikeda T."/>
        </authorList>
    </citation>
    <scope>NUCLEOTIDE SEQUENCE [LARGE SCALE GENOMIC DNA]</scope>
    <source>
        <strain evidence="4 5">P-1M</strain>
    </source>
</reference>
<dbReference type="Proteomes" id="UP000218288">
    <property type="component" value="Chromosome"/>
</dbReference>
<name>A0A160PF26_9HYPH</name>
<dbReference type="PIRSF" id="PIRSF018005">
    <property type="entry name" value="UCP018005"/>
    <property type="match status" value="1"/>
</dbReference>
<protein>
    <submittedName>
        <fullName evidence="4">Methyltransferase</fullName>
    </submittedName>
</protein>
<evidence type="ECO:0000256" key="1">
    <source>
        <dbReference type="ARBA" id="ARBA00022603"/>
    </source>
</evidence>
<dbReference type="InterPro" id="IPR017804">
    <property type="entry name" value="MeTrfase_EgtD-like"/>
</dbReference>
<dbReference type="InterPro" id="IPR029063">
    <property type="entry name" value="SAM-dependent_MTases_sf"/>
</dbReference>
<dbReference type="EMBL" id="AP014809">
    <property type="protein sequence ID" value="BAU91224.1"/>
    <property type="molecule type" value="Genomic_DNA"/>
</dbReference>
<dbReference type="NCBIfam" id="TIGR03438">
    <property type="entry name" value="egtD_ergothio"/>
    <property type="match status" value="1"/>
</dbReference>
<keyword evidence="1 4" id="KW-0489">Methyltransferase</keyword>
<dbReference type="InterPro" id="IPR019257">
    <property type="entry name" value="MeTrfase_dom"/>
</dbReference>
<dbReference type="AlphaFoldDB" id="A0A160PF26"/>
<proteinExistence type="predicted"/>
<evidence type="ECO:0000313" key="4">
    <source>
        <dbReference type="EMBL" id="BAU91224.1"/>
    </source>
</evidence>
<dbReference type="GO" id="GO:0008168">
    <property type="term" value="F:methyltransferase activity"/>
    <property type="evidence" value="ECO:0007669"/>
    <property type="project" value="UniProtKB-KW"/>
</dbReference>
<dbReference type="OrthoDB" id="5289726at2"/>
<sequence length="319" mass="34491">MSATEGVAEDGTSERAEFLRDALAGLSGNPKTLPGKYLWDETGSDLFDRICAHPDYYPTKREMALLPQVAAEVAALVGPGVSVVEFGSGASRKIRTLLDALKAPAAFLGLDISGAYLEAAIRRLASDYPSVAMMPVVADYSKPVRLPPGAAAPPILGFFPGTSIGNFTPEQAGGFLARARETLGPSHFLVGADPTRDPIRLRRAYGEAGGLMAALHLNLIDRLNRELGSDFDRSAFRHEARLAEDPFRVEAHLVALRAGTYQLGGQTIRFEAGESIRTDTSHKYPPEVFRALATAQGWEPVRLWIDDDSGFSLHLFQAR</sequence>
<accession>A0A160PF26</accession>
<evidence type="ECO:0000259" key="3">
    <source>
        <dbReference type="Pfam" id="PF10017"/>
    </source>
</evidence>